<protein>
    <recommendedName>
        <fullName evidence="5">ATP synthase protein I</fullName>
    </recommendedName>
</protein>
<dbReference type="EMBL" id="VWNA01000001">
    <property type="protein sequence ID" value="MQT13932.1"/>
    <property type="molecule type" value="Genomic_DNA"/>
</dbReference>
<evidence type="ECO:0000313" key="3">
    <source>
        <dbReference type="EMBL" id="MQT13932.1"/>
    </source>
</evidence>
<evidence type="ECO:0000256" key="2">
    <source>
        <dbReference type="SAM" id="Phobius"/>
    </source>
</evidence>
<sequence length="136" mass="14238">MSSGDPNGENGPLDPGNPDAGARRPRTGTQGDADLDARRERLNEALQGRRPVVGAEPANGSNSTRGWGQALRMSSEFIAGILIGGAIGWGFDWLFGTLPFGLIVFLLLGFAAGVVNVLRSAGQMRDPWGDGPAGRH</sequence>
<keyword evidence="2" id="KW-1133">Transmembrane helix</keyword>
<organism evidence="3 4">
    <name type="scientific">Segnochrobactrum spirostomi</name>
    <dbReference type="NCBI Taxonomy" id="2608987"/>
    <lineage>
        <taxon>Bacteria</taxon>
        <taxon>Pseudomonadati</taxon>
        <taxon>Pseudomonadota</taxon>
        <taxon>Alphaproteobacteria</taxon>
        <taxon>Hyphomicrobiales</taxon>
        <taxon>Segnochrobactraceae</taxon>
        <taxon>Segnochrobactrum</taxon>
    </lineage>
</organism>
<dbReference type="AlphaFoldDB" id="A0A6A7Y8E5"/>
<evidence type="ECO:0000313" key="4">
    <source>
        <dbReference type="Proteomes" id="UP000332515"/>
    </source>
</evidence>
<feature type="region of interest" description="Disordered" evidence="1">
    <location>
        <begin position="1"/>
        <end position="67"/>
    </location>
</feature>
<keyword evidence="2" id="KW-0472">Membrane</keyword>
<evidence type="ECO:0008006" key="5">
    <source>
        <dbReference type="Google" id="ProtNLM"/>
    </source>
</evidence>
<comment type="caution">
    <text evidence="3">The sequence shown here is derived from an EMBL/GenBank/DDBJ whole genome shotgun (WGS) entry which is preliminary data.</text>
</comment>
<keyword evidence="4" id="KW-1185">Reference proteome</keyword>
<feature type="transmembrane region" description="Helical" evidence="2">
    <location>
        <begin position="73"/>
        <end position="91"/>
    </location>
</feature>
<accession>A0A6A7Y8E5</accession>
<dbReference type="Pfam" id="PF09527">
    <property type="entry name" value="ATPase_gene1"/>
    <property type="match status" value="1"/>
</dbReference>
<reference evidence="3 4" key="1">
    <citation type="submission" date="2019-09" db="EMBL/GenBank/DDBJ databases">
        <title>Segnochrobactrum spirostomi gen. nov., sp. nov., isolated from the ciliate Spirostomum cf. yagiui and description of a novel family, Segnochrobactraceae fam. nov. within the order Rhizobiales of the class Alphaproteobacteria.</title>
        <authorList>
            <person name="Akter S."/>
            <person name="Shazib S.U.A."/>
            <person name="Shin M.K."/>
        </authorList>
    </citation>
    <scope>NUCLEOTIDE SEQUENCE [LARGE SCALE GENOMIC DNA]</scope>
    <source>
        <strain evidence="3 4">Sp-1</strain>
    </source>
</reference>
<name>A0A6A7Y8E5_9HYPH</name>
<keyword evidence="2" id="KW-0812">Transmembrane</keyword>
<dbReference type="RefSeq" id="WP_153483596.1">
    <property type="nucleotide sequence ID" value="NZ_VWNA01000001.1"/>
</dbReference>
<dbReference type="Proteomes" id="UP000332515">
    <property type="component" value="Unassembled WGS sequence"/>
</dbReference>
<evidence type="ECO:0000256" key="1">
    <source>
        <dbReference type="SAM" id="MobiDB-lite"/>
    </source>
</evidence>
<gene>
    <name evidence="3" type="ORF">F0357_15050</name>
</gene>
<dbReference type="InterPro" id="IPR032820">
    <property type="entry name" value="ATPase_put"/>
</dbReference>
<proteinExistence type="predicted"/>
<feature type="transmembrane region" description="Helical" evidence="2">
    <location>
        <begin position="97"/>
        <end position="118"/>
    </location>
</feature>